<dbReference type="Proteomes" id="UP000228626">
    <property type="component" value="Unassembled WGS sequence"/>
</dbReference>
<keyword evidence="1" id="KW-0812">Transmembrane</keyword>
<accession>A0A2H0V4H9</accession>
<reference evidence="3" key="1">
    <citation type="submission" date="2017-09" db="EMBL/GenBank/DDBJ databases">
        <title>Depth-based differentiation of microbial function through sediment-hosted aquifers and enrichment of novel symbionts in the deep terrestrial subsurface.</title>
        <authorList>
            <person name="Probst A.J."/>
            <person name="Ladd B."/>
            <person name="Jarett J.K."/>
            <person name="Geller-Mcgrath D.E."/>
            <person name="Sieber C.M.K."/>
            <person name="Emerson J.B."/>
            <person name="Anantharaman K."/>
            <person name="Thomas B.C."/>
            <person name="Malmstrom R."/>
            <person name="Stieglmeier M."/>
            <person name="Klingl A."/>
            <person name="Woyke T."/>
            <person name="Ryan C.M."/>
            <person name="Banfield J.F."/>
        </authorList>
    </citation>
    <scope>NUCLEOTIDE SEQUENCE [LARGE SCALE GENOMIC DNA]</scope>
</reference>
<protein>
    <submittedName>
        <fullName evidence="2">Uncharacterized protein</fullName>
    </submittedName>
</protein>
<dbReference type="AlphaFoldDB" id="A0A2H0V4H9"/>
<gene>
    <name evidence="2" type="ORF">COT99_01785</name>
</gene>
<name>A0A2H0V4H9_9BACT</name>
<organism evidence="2 3">
    <name type="scientific">Candidatus Falkowbacteria bacterium CG10_big_fil_rev_8_21_14_0_10_43_10</name>
    <dbReference type="NCBI Taxonomy" id="1974567"/>
    <lineage>
        <taxon>Bacteria</taxon>
        <taxon>Candidatus Falkowiibacteriota</taxon>
    </lineage>
</organism>
<evidence type="ECO:0000313" key="2">
    <source>
        <dbReference type="EMBL" id="PIR93260.1"/>
    </source>
</evidence>
<proteinExistence type="predicted"/>
<sequence>MNFFSIDFRTSATKPWIVWSLAVLLTATPWLLIFSCVDFFADFSLSAVGLACLIVLALTVVFLLFISLIIRQERRVAPFWSETIALALATIIALLVISLKKLFARNKKLPQI</sequence>
<feature type="transmembrane region" description="Helical" evidence="1">
    <location>
        <begin position="48"/>
        <end position="70"/>
    </location>
</feature>
<comment type="caution">
    <text evidence="2">The sequence shown here is derived from an EMBL/GenBank/DDBJ whole genome shotgun (WGS) entry which is preliminary data.</text>
</comment>
<feature type="transmembrane region" description="Helical" evidence="1">
    <location>
        <begin position="16"/>
        <end position="41"/>
    </location>
</feature>
<keyword evidence="1" id="KW-1133">Transmembrane helix</keyword>
<evidence type="ECO:0000256" key="1">
    <source>
        <dbReference type="SAM" id="Phobius"/>
    </source>
</evidence>
<evidence type="ECO:0000313" key="3">
    <source>
        <dbReference type="Proteomes" id="UP000228626"/>
    </source>
</evidence>
<keyword evidence="1" id="KW-0472">Membrane</keyword>
<feature type="transmembrane region" description="Helical" evidence="1">
    <location>
        <begin position="76"/>
        <end position="99"/>
    </location>
</feature>
<dbReference type="EMBL" id="PFAR01000022">
    <property type="protein sequence ID" value="PIR93260.1"/>
    <property type="molecule type" value="Genomic_DNA"/>
</dbReference>